<dbReference type="SMART" id="SM00448">
    <property type="entry name" value="REC"/>
    <property type="match status" value="1"/>
</dbReference>
<dbReference type="GO" id="GO:0003677">
    <property type="term" value="F:DNA binding"/>
    <property type="evidence" value="ECO:0007669"/>
    <property type="project" value="UniProtKB-KW"/>
</dbReference>
<dbReference type="Pfam" id="PF00072">
    <property type="entry name" value="Response_reg"/>
    <property type="match status" value="1"/>
</dbReference>
<protein>
    <recommendedName>
        <fullName evidence="1">Stage 0 sporulation protein A homolog</fullName>
    </recommendedName>
</protein>
<feature type="modified residue" description="4-aspartylphosphate" evidence="5">
    <location>
        <position position="55"/>
    </location>
</feature>
<dbReference type="InterPro" id="IPR016032">
    <property type="entry name" value="Sig_transdc_resp-reg_C-effctor"/>
</dbReference>
<dbReference type="InterPro" id="IPR050595">
    <property type="entry name" value="Bact_response_regulator"/>
</dbReference>
<proteinExistence type="predicted"/>
<reference evidence="7 8" key="1">
    <citation type="submission" date="2016-10" db="EMBL/GenBank/DDBJ databases">
        <authorList>
            <person name="de Groot N.N."/>
        </authorList>
    </citation>
    <scope>NUCLEOTIDE SEQUENCE [LARGE SCALE GENOMIC DNA]</scope>
    <source>
        <strain evidence="7 8">KH2T6</strain>
    </source>
</reference>
<keyword evidence="3" id="KW-0238">DNA-binding</keyword>
<dbReference type="InterPro" id="IPR011006">
    <property type="entry name" value="CheY-like_superfamily"/>
</dbReference>
<dbReference type="OrthoDB" id="3190595at2"/>
<gene>
    <name evidence="7" type="ORF">SAMN05216469_108141</name>
</gene>
<dbReference type="SUPFAM" id="SSF46894">
    <property type="entry name" value="C-terminal effector domain of the bipartite response regulators"/>
    <property type="match status" value="1"/>
</dbReference>
<dbReference type="Gene3D" id="3.40.50.2300">
    <property type="match status" value="1"/>
</dbReference>
<dbReference type="PANTHER" id="PTHR44591">
    <property type="entry name" value="STRESS RESPONSE REGULATOR PROTEIN 1"/>
    <property type="match status" value="1"/>
</dbReference>
<evidence type="ECO:0000313" key="7">
    <source>
        <dbReference type="EMBL" id="SEK96138.1"/>
    </source>
</evidence>
<dbReference type="EMBL" id="FOAT01000008">
    <property type="protein sequence ID" value="SEK96138.1"/>
    <property type="molecule type" value="Genomic_DNA"/>
</dbReference>
<evidence type="ECO:0000256" key="4">
    <source>
        <dbReference type="ARBA" id="ARBA00024867"/>
    </source>
</evidence>
<dbReference type="Proteomes" id="UP000186015">
    <property type="component" value="Unassembled WGS sequence"/>
</dbReference>
<keyword evidence="2 5" id="KW-0597">Phosphoprotein</keyword>
<dbReference type="PROSITE" id="PS50110">
    <property type="entry name" value="RESPONSE_REGULATORY"/>
    <property type="match status" value="1"/>
</dbReference>
<accession>A0A1H7LB88</accession>
<dbReference type="SUPFAM" id="SSF52172">
    <property type="entry name" value="CheY-like"/>
    <property type="match status" value="1"/>
</dbReference>
<organism evidence="7 8">
    <name type="scientific">Ruminococcus albus</name>
    <dbReference type="NCBI Taxonomy" id="1264"/>
    <lineage>
        <taxon>Bacteria</taxon>
        <taxon>Bacillati</taxon>
        <taxon>Bacillota</taxon>
        <taxon>Clostridia</taxon>
        <taxon>Eubacteriales</taxon>
        <taxon>Oscillospiraceae</taxon>
        <taxon>Ruminococcus</taxon>
    </lineage>
</organism>
<evidence type="ECO:0000313" key="8">
    <source>
        <dbReference type="Proteomes" id="UP000186015"/>
    </source>
</evidence>
<evidence type="ECO:0000256" key="3">
    <source>
        <dbReference type="ARBA" id="ARBA00023125"/>
    </source>
</evidence>
<evidence type="ECO:0000259" key="6">
    <source>
        <dbReference type="PROSITE" id="PS50110"/>
    </source>
</evidence>
<comment type="function">
    <text evidence="4">May play the central regulatory role in sporulation. It may be an element of the effector pathway responsible for the activation of sporulation genes in response to nutritional stress. Spo0A may act in concert with spo0H (a sigma factor) to control the expression of some genes that are critical to the sporulation process.</text>
</comment>
<dbReference type="PANTHER" id="PTHR44591:SF3">
    <property type="entry name" value="RESPONSE REGULATORY DOMAIN-CONTAINING PROTEIN"/>
    <property type="match status" value="1"/>
</dbReference>
<dbReference type="AlphaFoldDB" id="A0A1H7LB88"/>
<name>A0A1H7LB88_RUMAL</name>
<dbReference type="RefSeq" id="WP_081350515.1">
    <property type="nucleotide sequence ID" value="NZ_FOAT01000008.1"/>
</dbReference>
<sequence length="236" mass="27198">MRRLITLSVDDQPEISEMMQHLMNKIDPGGTHMTANTAEQAFKLLSKEVQIVFLDVEMPGINGIELAKKIKDFYPKLNIIFVTGFTKYCYEAYGVHPSGYLRKPVFEEDLRRELQNLRYPIDAPQSRLLVRCSPFAVFDNGKAFVFHRSRTLEMFAYLIYRDGTLCSNGELLGILWDGDPDKQGYLRQLIKDMIESLDEIGERDLIEKKYGKIGIKHGSVKYEGELETIADEFSWV</sequence>
<dbReference type="GO" id="GO:0000160">
    <property type="term" value="P:phosphorelay signal transduction system"/>
    <property type="evidence" value="ECO:0007669"/>
    <property type="project" value="InterPro"/>
</dbReference>
<evidence type="ECO:0000256" key="1">
    <source>
        <dbReference type="ARBA" id="ARBA00018672"/>
    </source>
</evidence>
<evidence type="ECO:0000256" key="5">
    <source>
        <dbReference type="PROSITE-ProRule" id="PRU00169"/>
    </source>
</evidence>
<feature type="domain" description="Response regulatory" evidence="6">
    <location>
        <begin position="5"/>
        <end position="118"/>
    </location>
</feature>
<dbReference type="InterPro" id="IPR001789">
    <property type="entry name" value="Sig_transdc_resp-reg_receiver"/>
</dbReference>
<evidence type="ECO:0000256" key="2">
    <source>
        <dbReference type="ARBA" id="ARBA00022553"/>
    </source>
</evidence>
<dbReference type="GO" id="GO:0006355">
    <property type="term" value="P:regulation of DNA-templated transcription"/>
    <property type="evidence" value="ECO:0007669"/>
    <property type="project" value="InterPro"/>
</dbReference>